<proteinExistence type="predicted"/>
<dbReference type="EMBL" id="ADOT01000160">
    <property type="protein sequence ID" value="EGX47279.1"/>
    <property type="molecule type" value="Genomic_DNA"/>
</dbReference>
<evidence type="ECO:0000313" key="2">
    <source>
        <dbReference type="EMBL" id="EGX47279.1"/>
    </source>
</evidence>
<dbReference type="GeneID" id="22895035"/>
<sequence length="87" mass="9360">MAIAVNESLLSPYFPISSSEENTAPGVAAPRRRQGPRKPVYATQKESKIRSRAAQAARKVESSSGLRNQIQCSAAMAFGLLLPSDEI</sequence>
<dbReference type="HOGENOM" id="CLU_2482923_0_0_1"/>
<accession>G1XHU2</accession>
<dbReference type="AlphaFoldDB" id="G1XHU2"/>
<gene>
    <name evidence="2" type="ORF">AOL_s00088g55</name>
</gene>
<feature type="region of interest" description="Disordered" evidence="1">
    <location>
        <begin position="14"/>
        <end position="48"/>
    </location>
</feature>
<dbReference type="RefSeq" id="XP_011124054.1">
    <property type="nucleotide sequence ID" value="XM_011125752.1"/>
</dbReference>
<evidence type="ECO:0000256" key="1">
    <source>
        <dbReference type="SAM" id="MobiDB-lite"/>
    </source>
</evidence>
<protein>
    <submittedName>
        <fullName evidence="2">Uncharacterized protein</fullName>
    </submittedName>
</protein>
<name>G1XHU2_ARTOA</name>
<comment type="caution">
    <text evidence="2">The sequence shown here is derived from an EMBL/GenBank/DDBJ whole genome shotgun (WGS) entry which is preliminary data.</text>
</comment>
<dbReference type="Proteomes" id="UP000008784">
    <property type="component" value="Unassembled WGS sequence"/>
</dbReference>
<dbReference type="InParanoid" id="G1XHU2"/>
<reference evidence="2 3" key="1">
    <citation type="journal article" date="2011" name="PLoS Pathog.">
        <title>Genomic and proteomic analyses of the fungus Arthrobotrys oligospora provide insights into nematode-trap formation.</title>
        <authorList>
            <person name="Yang J."/>
            <person name="Wang L."/>
            <person name="Ji X."/>
            <person name="Feng Y."/>
            <person name="Li X."/>
            <person name="Zou C."/>
            <person name="Xu J."/>
            <person name="Ren Y."/>
            <person name="Mi Q."/>
            <person name="Wu J."/>
            <person name="Liu S."/>
            <person name="Liu Y."/>
            <person name="Huang X."/>
            <person name="Wang H."/>
            <person name="Niu X."/>
            <person name="Li J."/>
            <person name="Liang L."/>
            <person name="Luo Y."/>
            <person name="Ji K."/>
            <person name="Zhou W."/>
            <person name="Yu Z."/>
            <person name="Li G."/>
            <person name="Liu Y."/>
            <person name="Li L."/>
            <person name="Qiao M."/>
            <person name="Feng L."/>
            <person name="Zhang K.-Q."/>
        </authorList>
    </citation>
    <scope>NUCLEOTIDE SEQUENCE [LARGE SCALE GENOMIC DNA]</scope>
    <source>
        <strain evidence="3">ATCC 24927 / CBS 115.81 / DSM 1491</strain>
    </source>
</reference>
<keyword evidence="3" id="KW-1185">Reference proteome</keyword>
<evidence type="ECO:0000313" key="3">
    <source>
        <dbReference type="Proteomes" id="UP000008784"/>
    </source>
</evidence>
<organism evidence="2 3">
    <name type="scientific">Arthrobotrys oligospora (strain ATCC 24927 / CBS 115.81 / DSM 1491)</name>
    <name type="common">Nematode-trapping fungus</name>
    <name type="synonym">Didymozoophaga oligospora</name>
    <dbReference type="NCBI Taxonomy" id="756982"/>
    <lineage>
        <taxon>Eukaryota</taxon>
        <taxon>Fungi</taxon>
        <taxon>Dikarya</taxon>
        <taxon>Ascomycota</taxon>
        <taxon>Pezizomycotina</taxon>
        <taxon>Orbiliomycetes</taxon>
        <taxon>Orbiliales</taxon>
        <taxon>Orbiliaceae</taxon>
        <taxon>Orbilia</taxon>
        <taxon>Orbilia oligospora</taxon>
    </lineage>
</organism>